<evidence type="ECO:0000313" key="7">
    <source>
        <dbReference type="EMBL" id="MCP2311471.1"/>
    </source>
</evidence>
<evidence type="ECO:0000313" key="8">
    <source>
        <dbReference type="Proteomes" id="UP001206483"/>
    </source>
</evidence>
<feature type="transmembrane region" description="Helical" evidence="6">
    <location>
        <begin position="21"/>
        <end position="43"/>
    </location>
</feature>
<dbReference type="InterPro" id="IPR050367">
    <property type="entry name" value="APC_superfamily"/>
</dbReference>
<dbReference type="InterPro" id="IPR002293">
    <property type="entry name" value="AA/rel_permease1"/>
</dbReference>
<evidence type="ECO:0000256" key="2">
    <source>
        <dbReference type="ARBA" id="ARBA00022475"/>
    </source>
</evidence>
<gene>
    <name evidence="7" type="ORF">FHR36_004634</name>
</gene>
<accession>A0ABT1J3Z1</accession>
<feature type="transmembrane region" description="Helical" evidence="6">
    <location>
        <begin position="196"/>
        <end position="217"/>
    </location>
</feature>
<dbReference type="RefSeq" id="WP_253800078.1">
    <property type="nucleotide sequence ID" value="NZ_BAAAUB010000009.1"/>
</dbReference>
<feature type="transmembrane region" description="Helical" evidence="6">
    <location>
        <begin position="238"/>
        <end position="258"/>
    </location>
</feature>
<feature type="transmembrane region" description="Helical" evidence="6">
    <location>
        <begin position="152"/>
        <end position="176"/>
    </location>
</feature>
<name>A0ABT1J3Z1_9ACTN</name>
<sequence length="477" mass="49065">MTRSPEAPVAALPRSLGVFGGVLLTLSCVTPASSLFIVVPPLLQSQGSGAVATLLIAALLSLGVGFCYAELGTLVPSAGGEYSIVGQLLGRLAGWLVFVISVVSLLVIPPIIALGTAGYLSSVVSLDPAVTGAVVMALAVAVGVLDIKSNALITGLFLGLEVFAAAVVSVLGFTHVHQPLGSLVHAVVPDGQGGTGPFTAGLLISGLAVALFTYNGFGTAVYLSEDLRDPRRSVARTVLWSLLAGVVLITVPVAAICLGVDSPDRLATGDLVAVVDSWAGTTVGTFVSLCIAAAILNAVIVMVLQNGRVLYASARDRTWPDPVNRLLGSLHPRWESPWAATLAIGLPGVVLALAVPIDALLGFTGVVVAVIYLLLGCAALAARRGRHRSTPAWRMPLWPVVPVVTIAVLGYSLTQQTARDLLITGGVLLAGAGYWFLYLRPRSATHWVLSLPADMTGAPDDPTRDGADAAPLNGARL</sequence>
<protein>
    <submittedName>
        <fullName evidence="7">Amino acid transporter</fullName>
    </submittedName>
</protein>
<dbReference type="Pfam" id="PF13520">
    <property type="entry name" value="AA_permease_2"/>
    <property type="match status" value="1"/>
</dbReference>
<feature type="transmembrane region" description="Helical" evidence="6">
    <location>
        <begin position="126"/>
        <end position="145"/>
    </location>
</feature>
<organism evidence="7 8">
    <name type="scientific">Kitasatospora paracochleata</name>
    <dbReference type="NCBI Taxonomy" id="58354"/>
    <lineage>
        <taxon>Bacteria</taxon>
        <taxon>Bacillati</taxon>
        <taxon>Actinomycetota</taxon>
        <taxon>Actinomycetes</taxon>
        <taxon>Kitasatosporales</taxon>
        <taxon>Streptomycetaceae</taxon>
        <taxon>Kitasatospora</taxon>
    </lineage>
</organism>
<dbReference type="PANTHER" id="PTHR42770">
    <property type="entry name" value="AMINO ACID TRANSPORTER-RELATED"/>
    <property type="match status" value="1"/>
</dbReference>
<feature type="transmembrane region" description="Helical" evidence="6">
    <location>
        <begin position="278"/>
        <end position="304"/>
    </location>
</feature>
<evidence type="ECO:0000256" key="1">
    <source>
        <dbReference type="ARBA" id="ARBA00004651"/>
    </source>
</evidence>
<evidence type="ECO:0000256" key="3">
    <source>
        <dbReference type="ARBA" id="ARBA00022692"/>
    </source>
</evidence>
<keyword evidence="5 6" id="KW-0472">Membrane</keyword>
<dbReference type="Proteomes" id="UP001206483">
    <property type="component" value="Unassembled WGS sequence"/>
</dbReference>
<dbReference type="Gene3D" id="1.20.1740.10">
    <property type="entry name" value="Amino acid/polyamine transporter I"/>
    <property type="match status" value="1"/>
</dbReference>
<evidence type="ECO:0000256" key="4">
    <source>
        <dbReference type="ARBA" id="ARBA00022989"/>
    </source>
</evidence>
<dbReference type="EMBL" id="JAMZDX010000004">
    <property type="protein sequence ID" value="MCP2311471.1"/>
    <property type="molecule type" value="Genomic_DNA"/>
</dbReference>
<feature type="transmembrane region" description="Helical" evidence="6">
    <location>
        <begin position="49"/>
        <end position="71"/>
    </location>
</feature>
<evidence type="ECO:0000256" key="5">
    <source>
        <dbReference type="ARBA" id="ARBA00023136"/>
    </source>
</evidence>
<feature type="transmembrane region" description="Helical" evidence="6">
    <location>
        <begin position="420"/>
        <end position="439"/>
    </location>
</feature>
<comment type="caution">
    <text evidence="7">The sequence shown here is derived from an EMBL/GenBank/DDBJ whole genome shotgun (WGS) entry which is preliminary data.</text>
</comment>
<dbReference type="PANTHER" id="PTHR42770:SF7">
    <property type="entry name" value="MEMBRANE PROTEIN"/>
    <property type="match status" value="1"/>
</dbReference>
<proteinExistence type="predicted"/>
<feature type="transmembrane region" description="Helical" evidence="6">
    <location>
        <begin position="92"/>
        <end position="120"/>
    </location>
</feature>
<keyword evidence="4 6" id="KW-1133">Transmembrane helix</keyword>
<feature type="transmembrane region" description="Helical" evidence="6">
    <location>
        <begin position="338"/>
        <end position="357"/>
    </location>
</feature>
<feature type="transmembrane region" description="Helical" evidence="6">
    <location>
        <begin position="363"/>
        <end position="383"/>
    </location>
</feature>
<reference evidence="7 8" key="1">
    <citation type="submission" date="2022-06" db="EMBL/GenBank/DDBJ databases">
        <title>Sequencing the genomes of 1000 actinobacteria strains.</title>
        <authorList>
            <person name="Klenk H.-P."/>
        </authorList>
    </citation>
    <scope>NUCLEOTIDE SEQUENCE [LARGE SCALE GENOMIC DNA]</scope>
    <source>
        <strain evidence="7 8">DSM 41656</strain>
    </source>
</reference>
<keyword evidence="2" id="KW-1003">Cell membrane</keyword>
<evidence type="ECO:0000256" key="6">
    <source>
        <dbReference type="SAM" id="Phobius"/>
    </source>
</evidence>
<comment type="subcellular location">
    <subcellularLocation>
        <location evidence="1">Cell membrane</location>
        <topology evidence="1">Multi-pass membrane protein</topology>
    </subcellularLocation>
</comment>
<feature type="transmembrane region" description="Helical" evidence="6">
    <location>
        <begin position="395"/>
        <end position="414"/>
    </location>
</feature>
<keyword evidence="3 6" id="KW-0812">Transmembrane</keyword>
<dbReference type="PIRSF" id="PIRSF006060">
    <property type="entry name" value="AA_transporter"/>
    <property type="match status" value="1"/>
</dbReference>
<keyword evidence="8" id="KW-1185">Reference proteome</keyword>
<dbReference type="PROSITE" id="PS51257">
    <property type="entry name" value="PROKAR_LIPOPROTEIN"/>
    <property type="match status" value="1"/>
</dbReference>